<evidence type="ECO:0000256" key="2">
    <source>
        <dbReference type="SAM" id="SignalP"/>
    </source>
</evidence>
<feature type="compositionally biased region" description="Basic residues" evidence="1">
    <location>
        <begin position="229"/>
        <end position="238"/>
    </location>
</feature>
<comment type="caution">
    <text evidence="3">The sequence shown here is derived from an EMBL/GenBank/DDBJ whole genome shotgun (WGS) entry which is preliminary data.</text>
</comment>
<dbReference type="AlphaFoldDB" id="A0A8S1DFY2"/>
<evidence type="ECO:0000313" key="4">
    <source>
        <dbReference type="Proteomes" id="UP000494165"/>
    </source>
</evidence>
<gene>
    <name evidence="3" type="ORF">CLODIP_2_CD05115</name>
</gene>
<evidence type="ECO:0000313" key="3">
    <source>
        <dbReference type="EMBL" id="CAB3376723.1"/>
    </source>
</evidence>
<name>A0A8S1DFY2_9INSE</name>
<sequence length="272" mass="30475">MQNLMFAFAALAALALAAAAPKDSDNNCPSFEPMTNFNASEMVGVWYDIAHTNRRTGLKLKCDLVKFSPDLTDPSKLEFNSFSYSSATKSVVSVAGKICSPTKKNVPDGTIAVTIPSLSKKKSKLNKKISNTIALKMLRRRKSRDESAFNRLQDLRRSCRLPPTWKRHFFSQSVGVDPRAGAEHKAEERGLQGSGQQQNREAHHEPDVPQQMPQLRPLIQDRAASDHSRPRHQPRRNRVFAERGPERSGHHQASQEPLITVCLFVCSLHVRL</sequence>
<evidence type="ECO:0008006" key="5">
    <source>
        <dbReference type="Google" id="ProtNLM"/>
    </source>
</evidence>
<feature type="region of interest" description="Disordered" evidence="1">
    <location>
        <begin position="176"/>
        <end position="254"/>
    </location>
</feature>
<dbReference type="Gene3D" id="2.40.128.20">
    <property type="match status" value="1"/>
</dbReference>
<dbReference type="InterPro" id="IPR012674">
    <property type="entry name" value="Calycin"/>
</dbReference>
<reference evidence="3 4" key="1">
    <citation type="submission" date="2020-04" db="EMBL/GenBank/DDBJ databases">
        <authorList>
            <person name="Alioto T."/>
            <person name="Alioto T."/>
            <person name="Gomez Garrido J."/>
        </authorList>
    </citation>
    <scope>NUCLEOTIDE SEQUENCE [LARGE SCALE GENOMIC DNA]</scope>
</reference>
<dbReference type="OrthoDB" id="565904at2759"/>
<keyword evidence="4" id="KW-1185">Reference proteome</keyword>
<protein>
    <recommendedName>
        <fullName evidence="5">Lipocalin/cytosolic fatty-acid binding domain-containing protein</fullName>
    </recommendedName>
</protein>
<evidence type="ECO:0000256" key="1">
    <source>
        <dbReference type="SAM" id="MobiDB-lite"/>
    </source>
</evidence>
<feature type="compositionally biased region" description="Basic and acidic residues" evidence="1">
    <location>
        <begin position="239"/>
        <end position="249"/>
    </location>
</feature>
<organism evidence="3 4">
    <name type="scientific">Cloeon dipterum</name>
    <dbReference type="NCBI Taxonomy" id="197152"/>
    <lineage>
        <taxon>Eukaryota</taxon>
        <taxon>Metazoa</taxon>
        <taxon>Ecdysozoa</taxon>
        <taxon>Arthropoda</taxon>
        <taxon>Hexapoda</taxon>
        <taxon>Insecta</taxon>
        <taxon>Pterygota</taxon>
        <taxon>Palaeoptera</taxon>
        <taxon>Ephemeroptera</taxon>
        <taxon>Pisciforma</taxon>
        <taxon>Baetidae</taxon>
        <taxon>Cloeon</taxon>
    </lineage>
</organism>
<feature type="chain" id="PRO_5035901521" description="Lipocalin/cytosolic fatty-acid binding domain-containing protein" evidence="2">
    <location>
        <begin position="20"/>
        <end position="272"/>
    </location>
</feature>
<proteinExistence type="predicted"/>
<feature type="signal peptide" evidence="2">
    <location>
        <begin position="1"/>
        <end position="19"/>
    </location>
</feature>
<dbReference type="EMBL" id="CADEPI010000131">
    <property type="protein sequence ID" value="CAB3376723.1"/>
    <property type="molecule type" value="Genomic_DNA"/>
</dbReference>
<dbReference type="SUPFAM" id="SSF50814">
    <property type="entry name" value="Lipocalins"/>
    <property type="match status" value="1"/>
</dbReference>
<accession>A0A8S1DFY2</accession>
<dbReference type="Proteomes" id="UP000494165">
    <property type="component" value="Unassembled WGS sequence"/>
</dbReference>
<feature type="compositionally biased region" description="Basic and acidic residues" evidence="1">
    <location>
        <begin position="180"/>
        <end position="190"/>
    </location>
</feature>
<keyword evidence="2" id="KW-0732">Signal</keyword>